<feature type="region of interest" description="Disordered" evidence="1">
    <location>
        <begin position="313"/>
        <end position="356"/>
    </location>
</feature>
<name>A0A7S4DTQ7_9EUKA</name>
<feature type="compositionally biased region" description="Basic and acidic residues" evidence="1">
    <location>
        <begin position="85"/>
        <end position="111"/>
    </location>
</feature>
<feature type="compositionally biased region" description="Basic and acidic residues" evidence="1">
    <location>
        <begin position="524"/>
        <end position="544"/>
    </location>
</feature>
<feature type="compositionally biased region" description="Low complexity" evidence="1">
    <location>
        <begin position="72"/>
        <end position="83"/>
    </location>
</feature>
<evidence type="ECO:0000313" key="2">
    <source>
        <dbReference type="EMBL" id="CAE0670095.1"/>
    </source>
</evidence>
<feature type="compositionally biased region" description="Basic residues" evidence="1">
    <location>
        <begin position="124"/>
        <end position="134"/>
    </location>
</feature>
<dbReference type="AlphaFoldDB" id="A0A7S4DTQ7"/>
<evidence type="ECO:0000256" key="1">
    <source>
        <dbReference type="SAM" id="MobiDB-lite"/>
    </source>
</evidence>
<feature type="region of interest" description="Disordered" evidence="1">
    <location>
        <begin position="463"/>
        <end position="544"/>
    </location>
</feature>
<feature type="compositionally biased region" description="Basic and acidic residues" evidence="1">
    <location>
        <begin position="481"/>
        <end position="499"/>
    </location>
</feature>
<gene>
    <name evidence="2" type="ORF">LGLO00237_LOCUS21729</name>
</gene>
<feature type="compositionally biased region" description="Low complexity" evidence="1">
    <location>
        <begin position="464"/>
        <end position="477"/>
    </location>
</feature>
<proteinExistence type="predicted"/>
<sequence length="544" mass="59583">MSSPLKPSLPTCRPPPPIPPRPARHTSHRTPPPIPQGYGHQRGPSEPPPLPLYSYGNLSKHIPEDEPPPLPSSSSSPQSLGSSRENSDLKRSLNFEEAKAKKASITHDRADAPAPAPAPASRGPRSRHGRHKRSGIVYHQRSRPQNITLFDAPEVRDLLGLEPAPSQLLDPPEPETFPFDEDEENDHNILIRTPSVESLEGDHSNTSTLVLGKPLLGSDPSPRPPNNSVQIRNPKAFKLLGIDHKSAVALNAGINSISSTMFTATRRQVQPAAQRSRSAPPRRRHLPNDVKKNTSQRAALKPVRGSMLRLRGTRSMRIQQQQHKNEKEKSPLVGSGLSKKNIESSDTDHGSNINTNDDKSVTLRNLACNFGSNRSLLTVSTFGTTRQQQPSLGNDDNRAFHGELSLNESTTAAFRKERTSIASTTASLNLQHRHKSSFGGESATSPNSIRSIGSYIREGFGFPSRSDSISSARSSRSSSKRPGEANHSRGHERQHREANAKLSSSVTRSPRPPPLPSAKRPSRLRLELARYIVDESRKGPPEGR</sequence>
<dbReference type="EMBL" id="HBIV01030440">
    <property type="protein sequence ID" value="CAE0670095.1"/>
    <property type="molecule type" value="Transcribed_RNA"/>
</dbReference>
<feature type="compositionally biased region" description="Low complexity" evidence="1">
    <location>
        <begin position="270"/>
        <end position="279"/>
    </location>
</feature>
<reference evidence="2" key="1">
    <citation type="submission" date="2021-01" db="EMBL/GenBank/DDBJ databases">
        <authorList>
            <person name="Corre E."/>
            <person name="Pelletier E."/>
            <person name="Niang G."/>
            <person name="Scheremetjew M."/>
            <person name="Finn R."/>
            <person name="Kale V."/>
            <person name="Holt S."/>
            <person name="Cochrane G."/>
            <person name="Meng A."/>
            <person name="Brown T."/>
            <person name="Cohen L."/>
        </authorList>
    </citation>
    <scope>NUCLEOTIDE SEQUENCE</scope>
    <source>
        <strain evidence="2">CCCM811</strain>
    </source>
</reference>
<feature type="compositionally biased region" description="Low complexity" evidence="1">
    <location>
        <begin position="1"/>
        <end position="11"/>
    </location>
</feature>
<organism evidence="2">
    <name type="scientific">Lotharella globosa</name>
    <dbReference type="NCBI Taxonomy" id="91324"/>
    <lineage>
        <taxon>Eukaryota</taxon>
        <taxon>Sar</taxon>
        <taxon>Rhizaria</taxon>
        <taxon>Cercozoa</taxon>
        <taxon>Chlorarachniophyceae</taxon>
        <taxon>Lotharella</taxon>
    </lineage>
</organism>
<feature type="region of interest" description="Disordered" evidence="1">
    <location>
        <begin position="265"/>
        <end position="298"/>
    </location>
</feature>
<feature type="region of interest" description="Disordered" evidence="1">
    <location>
        <begin position="163"/>
        <end position="183"/>
    </location>
</feature>
<feature type="compositionally biased region" description="Basic and acidic residues" evidence="1">
    <location>
        <begin position="340"/>
        <end position="349"/>
    </location>
</feature>
<feature type="compositionally biased region" description="Pro residues" evidence="1">
    <location>
        <begin position="12"/>
        <end position="21"/>
    </location>
</feature>
<feature type="region of interest" description="Disordered" evidence="1">
    <location>
        <begin position="1"/>
        <end position="145"/>
    </location>
</feature>
<protein>
    <submittedName>
        <fullName evidence="2">Uncharacterized protein</fullName>
    </submittedName>
</protein>
<accession>A0A7S4DTQ7</accession>